<comment type="similarity">
    <text evidence="1">Belongs to the ABC transporter superfamily.</text>
</comment>
<dbReference type="FunFam" id="3.40.50.300:FF:000016">
    <property type="entry name" value="Oligopeptide ABC transporter ATP-binding component"/>
    <property type="match status" value="1"/>
</dbReference>
<dbReference type="Pfam" id="PF00005">
    <property type="entry name" value="ABC_tran"/>
    <property type="match status" value="1"/>
</dbReference>
<evidence type="ECO:0000256" key="3">
    <source>
        <dbReference type="ARBA" id="ARBA00022475"/>
    </source>
</evidence>
<keyword evidence="4" id="KW-0547">Nucleotide-binding</keyword>
<keyword evidence="8" id="KW-1185">Reference proteome</keyword>
<comment type="caution">
    <text evidence="7">The sequence shown here is derived from an EMBL/GenBank/DDBJ whole genome shotgun (WGS) entry which is preliminary data.</text>
</comment>
<dbReference type="RefSeq" id="WP_046742087.1">
    <property type="nucleotide sequence ID" value="NZ_LBNQ01000026.1"/>
</dbReference>
<dbReference type="GO" id="GO:0016887">
    <property type="term" value="F:ATP hydrolysis activity"/>
    <property type="evidence" value="ECO:0007669"/>
    <property type="project" value="InterPro"/>
</dbReference>
<dbReference type="Pfam" id="PF08352">
    <property type="entry name" value="oligo_HPY"/>
    <property type="match status" value="1"/>
</dbReference>
<dbReference type="GO" id="GO:0005524">
    <property type="term" value="F:ATP binding"/>
    <property type="evidence" value="ECO:0007669"/>
    <property type="project" value="UniProtKB-KW"/>
</dbReference>
<dbReference type="PROSITE" id="PS50893">
    <property type="entry name" value="ABC_TRANSPORTER_2"/>
    <property type="match status" value="1"/>
</dbReference>
<keyword evidence="2" id="KW-0813">Transport</keyword>
<proteinExistence type="inferred from homology"/>
<dbReference type="InterPro" id="IPR003593">
    <property type="entry name" value="AAA+_ATPase"/>
</dbReference>
<dbReference type="Gene3D" id="3.40.50.300">
    <property type="entry name" value="P-loop containing nucleotide triphosphate hydrolases"/>
    <property type="match status" value="1"/>
</dbReference>
<dbReference type="SUPFAM" id="SSF52540">
    <property type="entry name" value="P-loop containing nucleoside triphosphate hydrolases"/>
    <property type="match status" value="1"/>
</dbReference>
<dbReference type="GO" id="GO:0055085">
    <property type="term" value="P:transmembrane transport"/>
    <property type="evidence" value="ECO:0007669"/>
    <property type="project" value="UniProtKB-ARBA"/>
</dbReference>
<keyword evidence="3" id="KW-0472">Membrane</keyword>
<dbReference type="PATRIC" id="fig|1610491.3.peg.1998"/>
<dbReference type="PANTHER" id="PTHR43776">
    <property type="entry name" value="TRANSPORT ATP-BINDING PROTEIN"/>
    <property type="match status" value="1"/>
</dbReference>
<name>A0A0U1PYM2_9BURK</name>
<evidence type="ECO:0000256" key="2">
    <source>
        <dbReference type="ARBA" id="ARBA00022448"/>
    </source>
</evidence>
<sequence>MTTTTMHTHPDAARQAVAPPLFSLLDVEKVFPIDGGRRQLKALDGIRLELRPGESLALVGESGSGKSTLVRVMLGLEKASNGRVLFGTRDLGNLDPAARRKFAREVAYIYQDARSSLNPRMTVGELLAEPIRLHQLRESGEVGARVDALLAQVGLPEATRHRYPSELSGGQVRRVAVARALASEPRVIVADESVAGLDVSVQAQLLNLLRDLQRDTGLAMVFVTHDLGVAAYLCERVAVMYLGRIMEQGPSQAILRAPRHPYTQGLLQAFPRFDAPLTVSLKGEIPSPANLPQGCRFQSRCPRVEEDCRTIDPVQRALPGRQVACLHPLPAAELQHLQHAAA</sequence>
<keyword evidence="5" id="KW-0067">ATP-binding</keyword>
<dbReference type="InterPro" id="IPR050319">
    <property type="entry name" value="ABC_transp_ATP-bind"/>
</dbReference>
<dbReference type="STRING" id="1610491.AAV94_09400"/>
<feature type="domain" description="ABC transporter" evidence="6">
    <location>
        <begin position="22"/>
        <end position="267"/>
    </location>
</feature>
<keyword evidence="3" id="KW-1003">Cell membrane</keyword>
<dbReference type="CDD" id="cd03257">
    <property type="entry name" value="ABC_NikE_OppD_transporters"/>
    <property type="match status" value="1"/>
</dbReference>
<evidence type="ECO:0000256" key="1">
    <source>
        <dbReference type="ARBA" id="ARBA00005417"/>
    </source>
</evidence>
<dbReference type="Proteomes" id="UP000050580">
    <property type="component" value="Unassembled WGS sequence"/>
</dbReference>
<evidence type="ECO:0000313" key="7">
    <source>
        <dbReference type="EMBL" id="KKW67618.1"/>
    </source>
</evidence>
<reference evidence="7 8" key="1">
    <citation type="submission" date="2015-05" db="EMBL/GenBank/DDBJ databases">
        <title>Draft genome sequence of Lampropedia sp. CT6, isolated from the microbial mat of a hot water spring, located at Manikaran, India.</title>
        <authorList>
            <person name="Tripathi C."/>
            <person name="Rani P."/>
            <person name="Mahato N.K."/>
            <person name="Lal R."/>
        </authorList>
    </citation>
    <scope>NUCLEOTIDE SEQUENCE [LARGE SCALE GENOMIC DNA]</scope>
    <source>
        <strain evidence="7 8">CT6</strain>
    </source>
</reference>
<dbReference type="PANTHER" id="PTHR43776:SF7">
    <property type="entry name" value="D,D-DIPEPTIDE TRANSPORT ATP-BINDING PROTEIN DDPF-RELATED"/>
    <property type="match status" value="1"/>
</dbReference>
<evidence type="ECO:0000259" key="6">
    <source>
        <dbReference type="PROSITE" id="PS50893"/>
    </source>
</evidence>
<dbReference type="InterPro" id="IPR027417">
    <property type="entry name" value="P-loop_NTPase"/>
</dbReference>
<dbReference type="NCBIfam" id="TIGR01727">
    <property type="entry name" value="oligo_HPY"/>
    <property type="match status" value="1"/>
</dbReference>
<dbReference type="InterPro" id="IPR003439">
    <property type="entry name" value="ABC_transporter-like_ATP-bd"/>
</dbReference>
<protein>
    <submittedName>
        <fullName evidence="7">ABC transporter</fullName>
    </submittedName>
</protein>
<accession>A0A0U1PYM2</accession>
<dbReference type="InterPro" id="IPR013563">
    <property type="entry name" value="Oligopep_ABC_C"/>
</dbReference>
<evidence type="ECO:0000256" key="4">
    <source>
        <dbReference type="ARBA" id="ARBA00022741"/>
    </source>
</evidence>
<evidence type="ECO:0000256" key="5">
    <source>
        <dbReference type="ARBA" id="ARBA00022840"/>
    </source>
</evidence>
<evidence type="ECO:0000313" key="8">
    <source>
        <dbReference type="Proteomes" id="UP000050580"/>
    </source>
</evidence>
<dbReference type="EMBL" id="LBNQ01000026">
    <property type="protein sequence ID" value="KKW67618.1"/>
    <property type="molecule type" value="Genomic_DNA"/>
</dbReference>
<organism evidence="7 8">
    <name type="scientific">Lampropedia cohaerens</name>
    <dbReference type="NCBI Taxonomy" id="1610491"/>
    <lineage>
        <taxon>Bacteria</taxon>
        <taxon>Pseudomonadati</taxon>
        <taxon>Pseudomonadota</taxon>
        <taxon>Betaproteobacteria</taxon>
        <taxon>Burkholderiales</taxon>
        <taxon>Comamonadaceae</taxon>
        <taxon>Lampropedia</taxon>
    </lineage>
</organism>
<dbReference type="GO" id="GO:0015833">
    <property type="term" value="P:peptide transport"/>
    <property type="evidence" value="ECO:0007669"/>
    <property type="project" value="InterPro"/>
</dbReference>
<dbReference type="AlphaFoldDB" id="A0A0U1PYM2"/>
<dbReference type="SMART" id="SM00382">
    <property type="entry name" value="AAA"/>
    <property type="match status" value="1"/>
</dbReference>
<gene>
    <name evidence="7" type="ORF">AAV94_09400</name>
</gene>